<dbReference type="InterPro" id="IPR001509">
    <property type="entry name" value="Epimerase_deHydtase"/>
</dbReference>
<dbReference type="InterPro" id="IPR050425">
    <property type="entry name" value="NAD(P)_dehydrat-like"/>
</dbReference>
<keyword evidence="1" id="KW-0560">Oxidoreductase</keyword>
<proteinExistence type="inferred from homology"/>
<dbReference type="SUPFAM" id="SSF51735">
    <property type="entry name" value="NAD(P)-binding Rossmann-fold domains"/>
    <property type="match status" value="1"/>
</dbReference>
<protein>
    <submittedName>
        <fullName evidence="4">UDP glucose-4-epimerase-related protein</fullName>
    </submittedName>
</protein>
<name>A0A2L2BPW7_9MICO</name>
<organism evidence="4 5">
    <name type="scientific">Pontimonas salivibrio</name>
    <dbReference type="NCBI Taxonomy" id="1159327"/>
    <lineage>
        <taxon>Bacteria</taxon>
        <taxon>Bacillati</taxon>
        <taxon>Actinomycetota</taxon>
        <taxon>Actinomycetes</taxon>
        <taxon>Micrococcales</taxon>
        <taxon>Microbacteriaceae</taxon>
        <taxon>Pontimonas</taxon>
    </lineage>
</organism>
<dbReference type="EMBL" id="CP026923">
    <property type="protein sequence ID" value="AVG23694.1"/>
    <property type="molecule type" value="Genomic_DNA"/>
</dbReference>
<evidence type="ECO:0000259" key="3">
    <source>
        <dbReference type="Pfam" id="PF01370"/>
    </source>
</evidence>
<reference evidence="4 5" key="1">
    <citation type="submission" date="2018-02" db="EMBL/GenBank/DDBJ databases">
        <title>Complete genome of the streamlined marine actinobacterium Pontimonas salivibrio CL-TW6 adapted to coastal planktonic lifestype.</title>
        <authorList>
            <person name="Cho B.C."/>
            <person name="Hardies S.C."/>
            <person name="Jang G.I."/>
            <person name="Hwang C.Y."/>
        </authorList>
    </citation>
    <scope>NUCLEOTIDE SEQUENCE [LARGE SCALE GENOMIC DNA]</scope>
    <source>
        <strain evidence="4 5">CL-TW6</strain>
    </source>
</reference>
<gene>
    <name evidence="4" type="ORF">C3B54_11712</name>
</gene>
<evidence type="ECO:0000313" key="4">
    <source>
        <dbReference type="EMBL" id="AVG23694.1"/>
    </source>
</evidence>
<dbReference type="Proteomes" id="UP000243077">
    <property type="component" value="Chromosome"/>
</dbReference>
<dbReference type="InterPro" id="IPR036291">
    <property type="entry name" value="NAD(P)-bd_dom_sf"/>
</dbReference>
<dbReference type="PANTHER" id="PTHR10366:SF564">
    <property type="entry name" value="STEROL-4-ALPHA-CARBOXYLATE 3-DEHYDROGENASE, DECARBOXYLATING"/>
    <property type="match status" value="1"/>
</dbReference>
<evidence type="ECO:0000256" key="1">
    <source>
        <dbReference type="ARBA" id="ARBA00023002"/>
    </source>
</evidence>
<evidence type="ECO:0000313" key="5">
    <source>
        <dbReference type="Proteomes" id="UP000243077"/>
    </source>
</evidence>
<dbReference type="PANTHER" id="PTHR10366">
    <property type="entry name" value="NAD DEPENDENT EPIMERASE/DEHYDRATASE"/>
    <property type="match status" value="1"/>
</dbReference>
<dbReference type="AlphaFoldDB" id="A0A2L2BPW7"/>
<keyword evidence="5" id="KW-1185">Reference proteome</keyword>
<dbReference type="Gene3D" id="3.40.50.720">
    <property type="entry name" value="NAD(P)-binding Rossmann-like Domain"/>
    <property type="match status" value="1"/>
</dbReference>
<dbReference type="Pfam" id="PF01370">
    <property type="entry name" value="Epimerase"/>
    <property type="match status" value="1"/>
</dbReference>
<comment type="similarity">
    <text evidence="2">Belongs to the NAD(P)-dependent epimerase/dehydratase family. Dihydroflavonol-4-reductase subfamily.</text>
</comment>
<dbReference type="RefSeq" id="WP_158665502.1">
    <property type="nucleotide sequence ID" value="NZ_CP026923.1"/>
</dbReference>
<feature type="domain" description="NAD-dependent epimerase/dehydratase" evidence="3">
    <location>
        <begin position="5"/>
        <end position="241"/>
    </location>
</feature>
<dbReference type="OrthoDB" id="9778052at2"/>
<accession>A0A2L2BPW7</accession>
<dbReference type="GO" id="GO:0016616">
    <property type="term" value="F:oxidoreductase activity, acting on the CH-OH group of donors, NAD or NADP as acceptor"/>
    <property type="evidence" value="ECO:0007669"/>
    <property type="project" value="TreeGrafter"/>
</dbReference>
<sequence length="332" mass="35913">MSELIALTGITGFVGMRIAEQALNNGHRVRATVRKREHGERVRTLIQKEAATDGLEFVHADLLADEGWDEALAGADYVIHTASPVILGAVTDENVLFGPAVDGTKRVLEAAKKAQVKKIVVTSTALTIAGHISEGMATPADFTPADDPRVTLYTKSKIAAEEVVLNFAAENPSGPEVVTIHPGVIIGPPLDSEEDSESIALFRGIWSGAQPAIPDLPFPMADVRDVAQIHLAAMTSSNTGTSRYMVSFTTDPQQFPDIARVLRRHGNKKAPRFTIPLFVLRLLARFNEEIRTLVKSTGGLSMRLDTSATVKDFGWEPIPFEQSVLDTAKALK</sequence>
<evidence type="ECO:0000256" key="2">
    <source>
        <dbReference type="ARBA" id="ARBA00023445"/>
    </source>
</evidence>
<dbReference type="KEGG" id="psai:C3B54_11712"/>